<dbReference type="PANTHER" id="PTHR43162">
    <property type="match status" value="1"/>
</dbReference>
<evidence type="ECO:0000313" key="9">
    <source>
        <dbReference type="EMBL" id="CAF4539880.1"/>
    </source>
</evidence>
<evidence type="ECO:0000313" key="11">
    <source>
        <dbReference type="EMBL" id="CAF4701427.1"/>
    </source>
</evidence>
<evidence type="ECO:0000313" key="7">
    <source>
        <dbReference type="EMBL" id="CAF4130915.1"/>
    </source>
</evidence>
<dbReference type="Proteomes" id="UP000663862">
    <property type="component" value="Unassembled WGS sequence"/>
</dbReference>
<evidence type="ECO:0000313" key="12">
    <source>
        <dbReference type="Proteomes" id="UP000663862"/>
    </source>
</evidence>
<organism evidence="9 12">
    <name type="scientific">Rotaria socialis</name>
    <dbReference type="NCBI Taxonomy" id="392032"/>
    <lineage>
        <taxon>Eukaryota</taxon>
        <taxon>Metazoa</taxon>
        <taxon>Spiralia</taxon>
        <taxon>Gnathifera</taxon>
        <taxon>Rotifera</taxon>
        <taxon>Eurotatoria</taxon>
        <taxon>Bdelloidea</taxon>
        <taxon>Philodinida</taxon>
        <taxon>Philodinidae</taxon>
        <taxon>Rotaria</taxon>
    </lineage>
</organism>
<protein>
    <recommendedName>
        <fullName evidence="1">NmrA-like domain-containing protein</fullName>
    </recommendedName>
</protein>
<dbReference type="EMBL" id="CAJNYV010005312">
    <property type="protein sequence ID" value="CAF3737801.1"/>
    <property type="molecule type" value="Genomic_DNA"/>
</dbReference>
<dbReference type="Proteomes" id="UP000663838">
    <property type="component" value="Unassembled WGS sequence"/>
</dbReference>
<comment type="caution">
    <text evidence="9">The sequence shown here is derived from an EMBL/GenBank/DDBJ whole genome shotgun (WGS) entry which is preliminary data.</text>
</comment>
<dbReference type="EMBL" id="CAJOBP010000147">
    <property type="protein sequence ID" value="CAF4130915.1"/>
    <property type="molecule type" value="Genomic_DNA"/>
</dbReference>
<dbReference type="EMBL" id="CAJNYD010000641">
    <property type="protein sequence ID" value="CAF3283136.1"/>
    <property type="molecule type" value="Genomic_DNA"/>
</dbReference>
<dbReference type="Proteomes" id="UP000663872">
    <property type="component" value="Unassembled WGS sequence"/>
</dbReference>
<dbReference type="PANTHER" id="PTHR43162:SF1">
    <property type="entry name" value="PRESTALK A DIFFERENTIATION PROTEIN A"/>
    <property type="match status" value="1"/>
</dbReference>
<dbReference type="EMBL" id="CAJNYU010003750">
    <property type="protein sequence ID" value="CAF3698971.1"/>
    <property type="molecule type" value="Genomic_DNA"/>
</dbReference>
<dbReference type="Proteomes" id="UP000663848">
    <property type="component" value="Unassembled WGS sequence"/>
</dbReference>
<keyword evidence="13" id="KW-1185">Reference proteome</keyword>
<evidence type="ECO:0000259" key="1">
    <source>
        <dbReference type="Pfam" id="PF05368"/>
    </source>
</evidence>
<dbReference type="Proteomes" id="UP000663825">
    <property type="component" value="Unassembled WGS sequence"/>
</dbReference>
<dbReference type="EMBL" id="CAJNYT010002163">
    <property type="protein sequence ID" value="CAF3449831.1"/>
    <property type="molecule type" value="Genomic_DNA"/>
</dbReference>
<dbReference type="OrthoDB" id="300709at2759"/>
<dbReference type="InterPro" id="IPR008030">
    <property type="entry name" value="NmrA-like"/>
</dbReference>
<dbReference type="Gene3D" id="3.90.25.10">
    <property type="entry name" value="UDP-galactose 4-epimerase, domain 1"/>
    <property type="match status" value="1"/>
</dbReference>
<dbReference type="Pfam" id="PF05368">
    <property type="entry name" value="NmrA"/>
    <property type="match status" value="1"/>
</dbReference>
<gene>
    <name evidence="5" type="ORF">FME351_LOCUS27579</name>
    <name evidence="4" type="ORF">GRG538_LOCUS14130</name>
    <name evidence="8" type="ORF">HFQ381_LOCUS21934</name>
    <name evidence="6" type="ORF">KIK155_LOCUS28957</name>
    <name evidence="3" type="ORF">LUA448_LOCUS6668</name>
    <name evidence="10" type="ORF">QYT958_LOCUS11197</name>
    <name evidence="2" type="ORF">TIS948_LOCUS3629</name>
    <name evidence="11" type="ORF">TOA249_LOCUS17075</name>
    <name evidence="9" type="ORF">TSG867_LOCUS23894</name>
    <name evidence="7" type="ORF">UJA718_LOCUS2229</name>
</gene>
<dbReference type="Proteomes" id="UP000663851">
    <property type="component" value="Unassembled WGS sequence"/>
</dbReference>
<dbReference type="SUPFAM" id="SSF51735">
    <property type="entry name" value="NAD(P)-binding Rossmann-fold domains"/>
    <property type="match status" value="1"/>
</dbReference>
<dbReference type="EMBL" id="CAJOBR010001292">
    <property type="protein sequence ID" value="CAF4595540.1"/>
    <property type="molecule type" value="Genomic_DNA"/>
</dbReference>
<dbReference type="EMBL" id="CAJOBS010001200">
    <property type="protein sequence ID" value="CAF4701427.1"/>
    <property type="molecule type" value="Genomic_DNA"/>
</dbReference>
<dbReference type="EMBL" id="CAJNXB010000316">
    <property type="protein sequence ID" value="CAF3043187.1"/>
    <property type="molecule type" value="Genomic_DNA"/>
</dbReference>
<evidence type="ECO:0000313" key="8">
    <source>
        <dbReference type="EMBL" id="CAF4425670.1"/>
    </source>
</evidence>
<dbReference type="EMBL" id="CAJOBO010002017">
    <property type="protein sequence ID" value="CAF4425670.1"/>
    <property type="molecule type" value="Genomic_DNA"/>
</dbReference>
<evidence type="ECO:0000313" key="5">
    <source>
        <dbReference type="EMBL" id="CAF3698971.1"/>
    </source>
</evidence>
<dbReference type="EMBL" id="CAJOBQ010002114">
    <property type="protein sequence ID" value="CAF4539880.1"/>
    <property type="molecule type" value="Genomic_DNA"/>
</dbReference>
<dbReference type="AlphaFoldDB" id="A0A820Y2D0"/>
<evidence type="ECO:0000313" key="3">
    <source>
        <dbReference type="EMBL" id="CAF3283136.1"/>
    </source>
</evidence>
<dbReference type="Proteomes" id="UP000663833">
    <property type="component" value="Unassembled WGS sequence"/>
</dbReference>
<evidence type="ECO:0000313" key="2">
    <source>
        <dbReference type="EMBL" id="CAF3043187.1"/>
    </source>
</evidence>
<dbReference type="Proteomes" id="UP000663873">
    <property type="component" value="Unassembled WGS sequence"/>
</dbReference>
<dbReference type="InterPro" id="IPR036291">
    <property type="entry name" value="NAD(P)-bd_dom_sf"/>
</dbReference>
<dbReference type="Proteomes" id="UP000663869">
    <property type="component" value="Unassembled WGS sequence"/>
</dbReference>
<name>A0A820Y2D0_9BILA</name>
<accession>A0A820Y2D0</accession>
<evidence type="ECO:0000313" key="10">
    <source>
        <dbReference type="EMBL" id="CAF4595540.1"/>
    </source>
</evidence>
<dbReference type="Gene3D" id="3.40.50.720">
    <property type="entry name" value="NAD(P)-binding Rossmann-like Domain"/>
    <property type="match status" value="1"/>
</dbReference>
<dbReference type="InterPro" id="IPR051604">
    <property type="entry name" value="Ergot_Alk_Oxidoreductase"/>
</dbReference>
<evidence type="ECO:0000313" key="4">
    <source>
        <dbReference type="EMBL" id="CAF3449831.1"/>
    </source>
</evidence>
<evidence type="ECO:0000313" key="13">
    <source>
        <dbReference type="Proteomes" id="UP000663873"/>
    </source>
</evidence>
<feature type="domain" description="NmrA-like" evidence="1">
    <location>
        <begin position="5"/>
        <end position="269"/>
    </location>
</feature>
<reference evidence="9" key="1">
    <citation type="submission" date="2021-02" db="EMBL/GenBank/DDBJ databases">
        <authorList>
            <person name="Nowell W R."/>
        </authorList>
    </citation>
    <scope>NUCLEOTIDE SEQUENCE</scope>
</reference>
<sequence length="306" mass="34003">MSSSKERVFVTAATGNIGSGVVRGLINRGIDTTAYIRDEQKAKDLFKDELNTGHLKFVVGTYSSVDIFTKAIQGHTRLFLLVAASGARPTSMSEIKGTFAKIAFEQGVRQIVDISSAFVSSYGKKGIIGYIHFSAEEKLWTLADENSEERSLVVLRPGSFMSNHFMGDVHHIKHSNKIVSCGLPSSIMTWIDTKDISDCAVIVLSESVEKHDRNVYEMGSETLSNEQRAAVFTKVLGKPIIYEQQSMEDFYKTHISFGMSHSFVYNFALASSKDICGTATPEIAIIIGRPLRTLEHWLRENIKSFE</sequence>
<proteinExistence type="predicted"/>
<dbReference type="Proteomes" id="UP000663865">
    <property type="component" value="Unassembled WGS sequence"/>
</dbReference>
<evidence type="ECO:0000313" key="6">
    <source>
        <dbReference type="EMBL" id="CAF3737801.1"/>
    </source>
</evidence>